<sequence>RLQKFADKGELANESVIDAFDDLAVYAVIARVMYEERNEGMREKMKVAVRRSTLPHNSRCGGGCEGYSYDSDPTVACGCQCHDVS</sequence>
<protein>
    <recommendedName>
        <fullName evidence="2">Nucleotide modification associated domain-containing protein</fullName>
    </recommendedName>
</protein>
<name>A0A0F8ZX86_9ZZZZ</name>
<dbReference type="EMBL" id="LAZR01045576">
    <property type="protein sequence ID" value="KKK98537.1"/>
    <property type="molecule type" value="Genomic_DNA"/>
</dbReference>
<reference evidence="1" key="1">
    <citation type="journal article" date="2015" name="Nature">
        <title>Complex archaea that bridge the gap between prokaryotes and eukaryotes.</title>
        <authorList>
            <person name="Spang A."/>
            <person name="Saw J.H."/>
            <person name="Jorgensen S.L."/>
            <person name="Zaremba-Niedzwiedzka K."/>
            <person name="Martijn J."/>
            <person name="Lind A.E."/>
            <person name="van Eijk R."/>
            <person name="Schleper C."/>
            <person name="Guy L."/>
            <person name="Ettema T.J."/>
        </authorList>
    </citation>
    <scope>NUCLEOTIDE SEQUENCE</scope>
</reference>
<evidence type="ECO:0008006" key="2">
    <source>
        <dbReference type="Google" id="ProtNLM"/>
    </source>
</evidence>
<comment type="caution">
    <text evidence="1">The sequence shown here is derived from an EMBL/GenBank/DDBJ whole genome shotgun (WGS) entry which is preliminary data.</text>
</comment>
<accession>A0A0F8ZX86</accession>
<organism evidence="1">
    <name type="scientific">marine sediment metagenome</name>
    <dbReference type="NCBI Taxonomy" id="412755"/>
    <lineage>
        <taxon>unclassified sequences</taxon>
        <taxon>metagenomes</taxon>
        <taxon>ecological metagenomes</taxon>
    </lineage>
</organism>
<gene>
    <name evidence="1" type="ORF">LCGC14_2641730</name>
</gene>
<feature type="non-terminal residue" evidence="1">
    <location>
        <position position="1"/>
    </location>
</feature>
<evidence type="ECO:0000313" key="1">
    <source>
        <dbReference type="EMBL" id="KKK98537.1"/>
    </source>
</evidence>
<proteinExistence type="predicted"/>
<dbReference type="AlphaFoldDB" id="A0A0F8ZX86"/>